<evidence type="ECO:0000313" key="2">
    <source>
        <dbReference type="Proteomes" id="UP001221757"/>
    </source>
</evidence>
<comment type="caution">
    <text evidence="1">The sequence shown here is derived from an EMBL/GenBank/DDBJ whole genome shotgun (WGS) entry which is preliminary data.</text>
</comment>
<gene>
    <name evidence="1" type="ORF">B0H17DRAFT_1151078</name>
</gene>
<reference evidence="1" key="1">
    <citation type="submission" date="2023-03" db="EMBL/GenBank/DDBJ databases">
        <title>Massive genome expansion in bonnet fungi (Mycena s.s.) driven by repeated elements and novel gene families across ecological guilds.</title>
        <authorList>
            <consortium name="Lawrence Berkeley National Laboratory"/>
            <person name="Harder C.B."/>
            <person name="Miyauchi S."/>
            <person name="Viragh M."/>
            <person name="Kuo A."/>
            <person name="Thoen E."/>
            <person name="Andreopoulos B."/>
            <person name="Lu D."/>
            <person name="Skrede I."/>
            <person name="Drula E."/>
            <person name="Henrissat B."/>
            <person name="Morin E."/>
            <person name="Kohler A."/>
            <person name="Barry K."/>
            <person name="LaButti K."/>
            <person name="Morin E."/>
            <person name="Salamov A."/>
            <person name="Lipzen A."/>
            <person name="Mereny Z."/>
            <person name="Hegedus B."/>
            <person name="Baldrian P."/>
            <person name="Stursova M."/>
            <person name="Weitz H."/>
            <person name="Taylor A."/>
            <person name="Grigoriev I.V."/>
            <person name="Nagy L.G."/>
            <person name="Martin F."/>
            <person name="Kauserud H."/>
        </authorList>
    </citation>
    <scope>NUCLEOTIDE SEQUENCE</scope>
    <source>
        <strain evidence="1">CBHHK067</strain>
    </source>
</reference>
<organism evidence="1 2">
    <name type="scientific">Mycena rosella</name>
    <name type="common">Pink bonnet</name>
    <name type="synonym">Agaricus rosellus</name>
    <dbReference type="NCBI Taxonomy" id="1033263"/>
    <lineage>
        <taxon>Eukaryota</taxon>
        <taxon>Fungi</taxon>
        <taxon>Dikarya</taxon>
        <taxon>Basidiomycota</taxon>
        <taxon>Agaricomycotina</taxon>
        <taxon>Agaricomycetes</taxon>
        <taxon>Agaricomycetidae</taxon>
        <taxon>Agaricales</taxon>
        <taxon>Marasmiineae</taxon>
        <taxon>Mycenaceae</taxon>
        <taxon>Mycena</taxon>
    </lineage>
</organism>
<sequence>MDTWYDHEKARNALDMWTEAMKNSSANTTEVVARQDGPRLEAVFTVVGVLKSFDIPPVKKSSARAPYARAYAEIAGYGSNHFARAMERVGDLAYELSTKFQAESVEHWVPVLTTDTYGLCLSSSCRYFTVGSDIQANQWCRSTDRLTQRPSNSTSAQLHSGSPSEERKTSIFCRLVLRTLTFLDGSFAKAAFEVPTSAQAKAGCEIYSAGLSKVAKKRLQFSELSSDEEDIPETRKRMVMMRVEDVNQDAKMPE</sequence>
<keyword evidence="2" id="KW-1185">Reference proteome</keyword>
<dbReference type="EMBL" id="JARKIE010000590">
    <property type="protein sequence ID" value="KAJ7626215.1"/>
    <property type="molecule type" value="Genomic_DNA"/>
</dbReference>
<proteinExistence type="predicted"/>
<evidence type="ECO:0000313" key="1">
    <source>
        <dbReference type="EMBL" id="KAJ7626215.1"/>
    </source>
</evidence>
<dbReference type="Proteomes" id="UP001221757">
    <property type="component" value="Unassembled WGS sequence"/>
</dbReference>
<dbReference type="AlphaFoldDB" id="A0AAD7BNT2"/>
<accession>A0AAD7BNT2</accession>
<name>A0AAD7BNT2_MYCRO</name>
<protein>
    <submittedName>
        <fullName evidence="1">Uncharacterized protein</fullName>
    </submittedName>
</protein>